<protein>
    <submittedName>
        <fullName evidence="1">Uncharacterized protein</fullName>
    </submittedName>
</protein>
<dbReference type="RefSeq" id="WP_055297781.1">
    <property type="nucleotide sequence ID" value="NZ_BLYK01000008.1"/>
</dbReference>
<dbReference type="AlphaFoldDB" id="A0A173XGW1"/>
<dbReference type="Proteomes" id="UP000095679">
    <property type="component" value="Unassembled WGS sequence"/>
</dbReference>
<proteinExistence type="predicted"/>
<sequence>MATYFFNDKDKVETTMYRQVLEDAKKDLNNKLSIEMDLYPKAAEIAEDLIKQYSINTGPYYLDHHFWYENIQNPGPMQIYVFISDDNQYVISVGINRETLETSCTYMHETSDGRYVYDFDKEQWYLEKAYEDMSKSPIDLALDGKKIKTETKQQLKEMVVESLGDPASSISRKIIGLIKKEIDDVFMPIATVKEKGKLKADITKLYNVEEEKEYIALISPEGFQESEECFLTESEDCGYSPSFYTGSVLVYNDDTYFLCQCVCVRKEAEWKPTACNWEEVWMDGVDPIYQIFIRAIDKTEDSVHAMRMIRYHFNKMEEVYYNYEDGEEVVVPLSESAYIAFDVDEHTYKAQLKGRRKKMTIKEKTLYEETAFTMKKIWTEGVV</sequence>
<gene>
    <name evidence="1" type="ORF">ERS852450_00092</name>
</gene>
<evidence type="ECO:0000313" key="2">
    <source>
        <dbReference type="Proteomes" id="UP000095679"/>
    </source>
</evidence>
<organism evidence="1 2">
    <name type="scientific">Anaerobutyricum hallii</name>
    <dbReference type="NCBI Taxonomy" id="39488"/>
    <lineage>
        <taxon>Bacteria</taxon>
        <taxon>Bacillati</taxon>
        <taxon>Bacillota</taxon>
        <taxon>Clostridia</taxon>
        <taxon>Lachnospirales</taxon>
        <taxon>Lachnospiraceae</taxon>
        <taxon>Anaerobutyricum</taxon>
    </lineage>
</organism>
<evidence type="ECO:0000313" key="1">
    <source>
        <dbReference type="EMBL" id="CUN49618.1"/>
    </source>
</evidence>
<accession>A0A173XGW1</accession>
<reference evidence="1 2" key="1">
    <citation type="submission" date="2015-09" db="EMBL/GenBank/DDBJ databases">
        <authorList>
            <consortium name="Pathogen Informatics"/>
        </authorList>
    </citation>
    <scope>NUCLEOTIDE SEQUENCE [LARGE SCALE GENOMIC DNA]</scope>
    <source>
        <strain evidence="1 2">2789STDY5834835</strain>
    </source>
</reference>
<dbReference type="EMBL" id="CYZL01000001">
    <property type="protein sequence ID" value="CUN49618.1"/>
    <property type="molecule type" value="Genomic_DNA"/>
</dbReference>
<name>A0A173XGW1_9FIRM</name>